<feature type="compositionally biased region" description="Low complexity" evidence="8">
    <location>
        <begin position="307"/>
        <end position="336"/>
    </location>
</feature>
<dbReference type="PANTHER" id="PTHR30329:SF21">
    <property type="entry name" value="LIPOPROTEIN YIAD-RELATED"/>
    <property type="match status" value="1"/>
</dbReference>
<evidence type="ECO:0000256" key="3">
    <source>
        <dbReference type="ARBA" id="ARBA00022475"/>
    </source>
</evidence>
<evidence type="ECO:0000313" key="11">
    <source>
        <dbReference type="EMBL" id="RXR03551.1"/>
    </source>
</evidence>
<dbReference type="EMBL" id="SAWZ01000007">
    <property type="protein sequence ID" value="RXR03551.1"/>
    <property type="molecule type" value="Genomic_DNA"/>
</dbReference>
<reference evidence="11 12" key="1">
    <citation type="submission" date="2019-01" db="EMBL/GenBank/DDBJ databases">
        <title>Pseudoxanthomonas composti sp. nov., isolated from compost.</title>
        <authorList>
            <person name="Yang G."/>
        </authorList>
    </citation>
    <scope>NUCLEOTIDE SEQUENCE [LARGE SCALE GENOMIC DNA]</scope>
    <source>
        <strain evidence="11 12">GSS15</strain>
    </source>
</reference>
<dbReference type="CDD" id="cd07185">
    <property type="entry name" value="OmpA_C-like"/>
    <property type="match status" value="1"/>
</dbReference>
<proteinExistence type="inferred from homology"/>
<gene>
    <name evidence="11" type="primary">motB</name>
    <name evidence="11" type="ORF">EPA99_14100</name>
</gene>
<feature type="domain" description="OmpA-like" evidence="10">
    <location>
        <begin position="159"/>
        <end position="278"/>
    </location>
</feature>
<dbReference type="GO" id="GO:0005886">
    <property type="term" value="C:plasma membrane"/>
    <property type="evidence" value="ECO:0007669"/>
    <property type="project" value="UniProtKB-SubCell"/>
</dbReference>
<dbReference type="InterPro" id="IPR050330">
    <property type="entry name" value="Bact_OuterMem_StrucFunc"/>
</dbReference>
<evidence type="ECO:0000256" key="4">
    <source>
        <dbReference type="ARBA" id="ARBA00022692"/>
    </source>
</evidence>
<keyword evidence="4 9" id="KW-0812">Transmembrane</keyword>
<name>A0A4Q1JTA2_9GAMM</name>
<evidence type="ECO:0000256" key="6">
    <source>
        <dbReference type="ARBA" id="ARBA00023136"/>
    </source>
</evidence>
<keyword evidence="6 7" id="KW-0472">Membrane</keyword>
<dbReference type="InterPro" id="IPR036737">
    <property type="entry name" value="OmpA-like_sf"/>
</dbReference>
<dbReference type="Pfam" id="PF13677">
    <property type="entry name" value="MotB_plug"/>
    <property type="match status" value="1"/>
</dbReference>
<feature type="compositionally biased region" description="Basic and acidic residues" evidence="8">
    <location>
        <begin position="106"/>
        <end position="121"/>
    </location>
</feature>
<feature type="compositionally biased region" description="Polar residues" evidence="8">
    <location>
        <begin position="291"/>
        <end position="306"/>
    </location>
</feature>
<evidence type="ECO:0000256" key="2">
    <source>
        <dbReference type="ARBA" id="ARBA00008914"/>
    </source>
</evidence>
<keyword evidence="5 9" id="KW-1133">Transmembrane helix</keyword>
<dbReference type="InterPro" id="IPR006665">
    <property type="entry name" value="OmpA-like"/>
</dbReference>
<dbReference type="OrthoDB" id="9809186at2"/>
<accession>A0A4Q1JTA2</accession>
<protein>
    <submittedName>
        <fullName evidence="11">Motility protein MotB</fullName>
    </submittedName>
</protein>
<dbReference type="AlphaFoldDB" id="A0A4Q1JTA2"/>
<comment type="caution">
    <text evidence="11">The sequence shown here is derived from an EMBL/GenBank/DDBJ whole genome shotgun (WGS) entry which is preliminary data.</text>
</comment>
<sequence length="336" mass="35113">MSDKKPPIIVKRVKKVAGGHHGGAWKVAYADFVTAMMAFFLVMWLVGTGTKQEKAAIAEYFKNPSAFNGKAQNPGMSSLGPGGAADKMIPTSNAMAIPGGVGPDAGQKKSEAEEKADAEARDKRQLTALKQELEAAIEKSLALAPFKDQLLIDLTPEGLRIQIVDKLNRPMFDLGGVTLKDYATEILKELGAVMAGEDHRIAISGHTDETPFHAQDGYGNWELSSERANAARRALIKGGLEEAKITRVVGLAASVPFDKTDPRSPVNRRISIVVLNKQALDQAAKTDTPIAATSQGAETEASTQTEGAASAPVPASGPSPAAAAVAAPASPAPAAS</sequence>
<evidence type="ECO:0000259" key="10">
    <source>
        <dbReference type="PROSITE" id="PS51123"/>
    </source>
</evidence>
<evidence type="ECO:0000313" key="12">
    <source>
        <dbReference type="Proteomes" id="UP000289784"/>
    </source>
</evidence>
<feature type="region of interest" description="Disordered" evidence="8">
    <location>
        <begin position="96"/>
        <end position="121"/>
    </location>
</feature>
<evidence type="ECO:0000256" key="5">
    <source>
        <dbReference type="ARBA" id="ARBA00022989"/>
    </source>
</evidence>
<organism evidence="11 12">
    <name type="scientific">Pseudoxanthomonas composti</name>
    <dbReference type="NCBI Taxonomy" id="2137479"/>
    <lineage>
        <taxon>Bacteria</taxon>
        <taxon>Pseudomonadati</taxon>
        <taxon>Pseudomonadota</taxon>
        <taxon>Gammaproteobacteria</taxon>
        <taxon>Lysobacterales</taxon>
        <taxon>Lysobacteraceae</taxon>
        <taxon>Pseudoxanthomonas</taxon>
    </lineage>
</organism>
<evidence type="ECO:0000256" key="7">
    <source>
        <dbReference type="PROSITE-ProRule" id="PRU00473"/>
    </source>
</evidence>
<dbReference type="PROSITE" id="PS51123">
    <property type="entry name" value="OMPA_2"/>
    <property type="match status" value="1"/>
</dbReference>
<dbReference type="Gene3D" id="3.30.1330.60">
    <property type="entry name" value="OmpA-like domain"/>
    <property type="match status" value="1"/>
</dbReference>
<dbReference type="NCBIfam" id="NF006548">
    <property type="entry name" value="PRK09041.1"/>
    <property type="match status" value="1"/>
</dbReference>
<comment type="similarity">
    <text evidence="2">Belongs to the MotB family.</text>
</comment>
<comment type="subcellular location">
    <subcellularLocation>
        <location evidence="1">Cell membrane</location>
        <topology evidence="1">Single-pass membrane protein</topology>
    </subcellularLocation>
</comment>
<dbReference type="Pfam" id="PF00691">
    <property type="entry name" value="OmpA"/>
    <property type="match status" value="1"/>
</dbReference>
<evidence type="ECO:0000256" key="9">
    <source>
        <dbReference type="SAM" id="Phobius"/>
    </source>
</evidence>
<dbReference type="InterPro" id="IPR025713">
    <property type="entry name" value="MotB-like_N_dom"/>
</dbReference>
<evidence type="ECO:0000256" key="1">
    <source>
        <dbReference type="ARBA" id="ARBA00004162"/>
    </source>
</evidence>
<dbReference type="RefSeq" id="WP_129471863.1">
    <property type="nucleotide sequence ID" value="NZ_SAWZ01000007.1"/>
</dbReference>
<evidence type="ECO:0000256" key="8">
    <source>
        <dbReference type="SAM" id="MobiDB-lite"/>
    </source>
</evidence>
<keyword evidence="3" id="KW-1003">Cell membrane</keyword>
<feature type="region of interest" description="Disordered" evidence="8">
    <location>
        <begin position="286"/>
        <end position="336"/>
    </location>
</feature>
<dbReference type="Proteomes" id="UP000289784">
    <property type="component" value="Unassembled WGS sequence"/>
</dbReference>
<dbReference type="SUPFAM" id="SSF103088">
    <property type="entry name" value="OmpA-like"/>
    <property type="match status" value="1"/>
</dbReference>
<dbReference type="PANTHER" id="PTHR30329">
    <property type="entry name" value="STATOR ELEMENT OF FLAGELLAR MOTOR COMPLEX"/>
    <property type="match status" value="1"/>
</dbReference>
<keyword evidence="12" id="KW-1185">Reference proteome</keyword>
<feature type="transmembrane region" description="Helical" evidence="9">
    <location>
        <begin position="27"/>
        <end position="46"/>
    </location>
</feature>